<dbReference type="EMBL" id="BART01040347">
    <property type="protein sequence ID" value="GAH28429.1"/>
    <property type="molecule type" value="Genomic_DNA"/>
</dbReference>
<accession>X1FG87</accession>
<dbReference type="AlphaFoldDB" id="X1FG87"/>
<organism evidence="1">
    <name type="scientific">marine sediment metagenome</name>
    <dbReference type="NCBI Taxonomy" id="412755"/>
    <lineage>
        <taxon>unclassified sequences</taxon>
        <taxon>metagenomes</taxon>
        <taxon>ecological metagenomes</taxon>
    </lineage>
</organism>
<evidence type="ECO:0000313" key="1">
    <source>
        <dbReference type="EMBL" id="GAH28429.1"/>
    </source>
</evidence>
<sequence>DAKQNQENFKYLLQQCAQQQFNATPVYELLDERYGLKTIAVRRHERIKPVYQLAAHFGFVD</sequence>
<reference evidence="1" key="1">
    <citation type="journal article" date="2014" name="Front. Microbiol.">
        <title>High frequency of phylogenetically diverse reductive dehalogenase-homologous genes in deep subseafloor sedimentary metagenomes.</title>
        <authorList>
            <person name="Kawai M."/>
            <person name="Futagami T."/>
            <person name="Toyoda A."/>
            <person name="Takaki Y."/>
            <person name="Nishi S."/>
            <person name="Hori S."/>
            <person name="Arai W."/>
            <person name="Tsubouchi T."/>
            <person name="Morono Y."/>
            <person name="Uchiyama I."/>
            <person name="Ito T."/>
            <person name="Fujiyama A."/>
            <person name="Inagaki F."/>
            <person name="Takami H."/>
        </authorList>
    </citation>
    <scope>NUCLEOTIDE SEQUENCE</scope>
    <source>
        <strain evidence="1">Expedition CK06-06</strain>
    </source>
</reference>
<gene>
    <name evidence="1" type="ORF">S01H4_65735</name>
</gene>
<proteinExistence type="predicted"/>
<protein>
    <submittedName>
        <fullName evidence="1">Uncharacterized protein</fullName>
    </submittedName>
</protein>
<feature type="non-terminal residue" evidence="1">
    <location>
        <position position="1"/>
    </location>
</feature>
<comment type="caution">
    <text evidence="1">The sequence shown here is derived from an EMBL/GenBank/DDBJ whole genome shotgun (WGS) entry which is preliminary data.</text>
</comment>
<name>X1FG87_9ZZZZ</name>